<reference evidence="1" key="1">
    <citation type="journal article" date="2023" name="IScience">
        <title>Live-bearing cockroach genome reveals convergent evolutionary mechanisms linked to viviparity in insects and beyond.</title>
        <authorList>
            <person name="Fouks B."/>
            <person name="Harrison M.C."/>
            <person name="Mikhailova A.A."/>
            <person name="Marchal E."/>
            <person name="English S."/>
            <person name="Carruthers M."/>
            <person name="Jennings E.C."/>
            <person name="Chiamaka E.L."/>
            <person name="Frigard R.A."/>
            <person name="Pippel M."/>
            <person name="Attardo G.M."/>
            <person name="Benoit J.B."/>
            <person name="Bornberg-Bauer E."/>
            <person name="Tobe S.S."/>
        </authorList>
    </citation>
    <scope>NUCLEOTIDE SEQUENCE</scope>
    <source>
        <strain evidence="1">Stay&amp;Tobe</strain>
    </source>
</reference>
<evidence type="ECO:0000313" key="2">
    <source>
        <dbReference type="Proteomes" id="UP001233999"/>
    </source>
</evidence>
<feature type="non-terminal residue" evidence="1">
    <location>
        <position position="75"/>
    </location>
</feature>
<comment type="caution">
    <text evidence="1">The sequence shown here is derived from an EMBL/GenBank/DDBJ whole genome shotgun (WGS) entry which is preliminary data.</text>
</comment>
<keyword evidence="2" id="KW-1185">Reference proteome</keyword>
<accession>A0AAD7ZEV9</accession>
<name>A0AAD7ZEV9_DIPPU</name>
<protein>
    <submittedName>
        <fullName evidence="1">Uncharacterized protein</fullName>
    </submittedName>
</protein>
<proteinExistence type="predicted"/>
<reference evidence="1" key="2">
    <citation type="submission" date="2023-05" db="EMBL/GenBank/DDBJ databases">
        <authorList>
            <person name="Fouks B."/>
        </authorList>
    </citation>
    <scope>NUCLEOTIDE SEQUENCE</scope>
    <source>
        <strain evidence="1">Stay&amp;Tobe</strain>
        <tissue evidence="1">Testes</tissue>
    </source>
</reference>
<dbReference type="Proteomes" id="UP001233999">
    <property type="component" value="Unassembled WGS sequence"/>
</dbReference>
<dbReference type="EMBL" id="JASPKZ010008866">
    <property type="protein sequence ID" value="KAJ9578648.1"/>
    <property type="molecule type" value="Genomic_DNA"/>
</dbReference>
<dbReference type="AlphaFoldDB" id="A0AAD7ZEV9"/>
<evidence type="ECO:0000313" key="1">
    <source>
        <dbReference type="EMBL" id="KAJ9578648.1"/>
    </source>
</evidence>
<feature type="non-terminal residue" evidence="1">
    <location>
        <position position="1"/>
    </location>
</feature>
<organism evidence="1 2">
    <name type="scientific">Diploptera punctata</name>
    <name type="common">Pacific beetle cockroach</name>
    <dbReference type="NCBI Taxonomy" id="6984"/>
    <lineage>
        <taxon>Eukaryota</taxon>
        <taxon>Metazoa</taxon>
        <taxon>Ecdysozoa</taxon>
        <taxon>Arthropoda</taxon>
        <taxon>Hexapoda</taxon>
        <taxon>Insecta</taxon>
        <taxon>Pterygota</taxon>
        <taxon>Neoptera</taxon>
        <taxon>Polyneoptera</taxon>
        <taxon>Dictyoptera</taxon>
        <taxon>Blattodea</taxon>
        <taxon>Blaberoidea</taxon>
        <taxon>Blaberidae</taxon>
        <taxon>Diplopterinae</taxon>
        <taxon>Diploptera</taxon>
    </lineage>
</organism>
<gene>
    <name evidence="1" type="ORF">L9F63_005138</name>
</gene>
<sequence>YSTTFFYLTFLVTSLNSNFEDLIPSTIDGICHVRESKMQIYCMNSPLLFIHRTTSISKYNAKNADVQKLIVETIN</sequence>